<dbReference type="EMBL" id="CAJPDR010000224">
    <property type="protein sequence ID" value="CAF9927159.1"/>
    <property type="molecule type" value="Genomic_DNA"/>
</dbReference>
<accession>A0A8H3IUJ1</accession>
<dbReference type="InterPro" id="IPR001810">
    <property type="entry name" value="F-box_dom"/>
</dbReference>
<dbReference type="PROSITE" id="PS50181">
    <property type="entry name" value="FBOX"/>
    <property type="match status" value="1"/>
</dbReference>
<feature type="signal peptide" evidence="1">
    <location>
        <begin position="1"/>
        <end position="21"/>
    </location>
</feature>
<dbReference type="OrthoDB" id="5364232at2759"/>
<dbReference type="Pfam" id="PF12937">
    <property type="entry name" value="F-box-like"/>
    <property type="match status" value="1"/>
</dbReference>
<dbReference type="AlphaFoldDB" id="A0A8H3IUJ1"/>
<dbReference type="SMART" id="SM00256">
    <property type="entry name" value="FBOX"/>
    <property type="match status" value="1"/>
</dbReference>
<feature type="domain" description="F-box" evidence="2">
    <location>
        <begin position="62"/>
        <end position="108"/>
    </location>
</feature>
<dbReference type="Proteomes" id="UP000664203">
    <property type="component" value="Unassembled WGS sequence"/>
</dbReference>
<evidence type="ECO:0000259" key="2">
    <source>
        <dbReference type="PROSITE" id="PS50181"/>
    </source>
</evidence>
<dbReference type="SUPFAM" id="SSF81383">
    <property type="entry name" value="F-box domain"/>
    <property type="match status" value="1"/>
</dbReference>
<name>A0A8H3IUJ1_9LECA</name>
<dbReference type="Gene3D" id="1.20.1280.50">
    <property type="match status" value="1"/>
</dbReference>
<evidence type="ECO:0000313" key="4">
    <source>
        <dbReference type="Proteomes" id="UP000664203"/>
    </source>
</evidence>
<organism evidence="3 4">
    <name type="scientific">Alectoria fallacina</name>
    <dbReference type="NCBI Taxonomy" id="1903189"/>
    <lineage>
        <taxon>Eukaryota</taxon>
        <taxon>Fungi</taxon>
        <taxon>Dikarya</taxon>
        <taxon>Ascomycota</taxon>
        <taxon>Pezizomycotina</taxon>
        <taxon>Lecanoromycetes</taxon>
        <taxon>OSLEUM clade</taxon>
        <taxon>Lecanoromycetidae</taxon>
        <taxon>Lecanorales</taxon>
        <taxon>Lecanorineae</taxon>
        <taxon>Parmeliaceae</taxon>
        <taxon>Alectoria</taxon>
    </lineage>
</organism>
<dbReference type="CDD" id="cd09917">
    <property type="entry name" value="F-box_SF"/>
    <property type="match status" value="1"/>
</dbReference>
<sequence length="159" mass="18321">MATILNISELLLVALLSEVQKFLNLTFFPNLPCLPRITKQIALPSPTLRLPSHHLYLDRSLMAALVSLPTEISYMIMSQVAFRDRARMALVNRQCRDIADDEESYRVQYIRDFGDPASHGFYTGYKIGEEVSWKIAYERRHFADMHILVLDRLSCCDVV</sequence>
<feature type="chain" id="PRO_5034636728" description="F-box domain-containing protein" evidence="1">
    <location>
        <begin position="22"/>
        <end position="159"/>
    </location>
</feature>
<dbReference type="InterPro" id="IPR036047">
    <property type="entry name" value="F-box-like_dom_sf"/>
</dbReference>
<evidence type="ECO:0000256" key="1">
    <source>
        <dbReference type="SAM" id="SignalP"/>
    </source>
</evidence>
<protein>
    <recommendedName>
        <fullName evidence="2">F-box domain-containing protein</fullName>
    </recommendedName>
</protein>
<keyword evidence="4" id="KW-1185">Reference proteome</keyword>
<reference evidence="3" key="1">
    <citation type="submission" date="2021-03" db="EMBL/GenBank/DDBJ databases">
        <authorList>
            <person name="Tagirdzhanova G."/>
        </authorList>
    </citation>
    <scope>NUCLEOTIDE SEQUENCE</scope>
</reference>
<proteinExistence type="predicted"/>
<evidence type="ECO:0000313" key="3">
    <source>
        <dbReference type="EMBL" id="CAF9927159.1"/>
    </source>
</evidence>
<keyword evidence="1" id="KW-0732">Signal</keyword>
<gene>
    <name evidence="3" type="ORF">ALECFALPRED_003636</name>
</gene>
<comment type="caution">
    <text evidence="3">The sequence shown here is derived from an EMBL/GenBank/DDBJ whole genome shotgun (WGS) entry which is preliminary data.</text>
</comment>